<dbReference type="SUPFAM" id="SSF51905">
    <property type="entry name" value="FAD/NAD(P)-binding domain"/>
    <property type="match status" value="2"/>
</dbReference>
<evidence type="ECO:0000256" key="7">
    <source>
        <dbReference type="ARBA" id="ARBA00023033"/>
    </source>
</evidence>
<dbReference type="InterPro" id="IPR020946">
    <property type="entry name" value="Flavin_mOase-like"/>
</dbReference>
<keyword evidence="6 8" id="KW-0560">Oxidoreductase</keyword>
<reference evidence="8 9" key="1">
    <citation type="journal article" date="2018" name="Biodegradation">
        <title>1,4-Dioxane degradation characteristics of Rhodococcus aetherivorans JCM 14343.</title>
        <authorList>
            <person name="Inoue D."/>
            <person name="Tsunoda T."/>
            <person name="Yamamoto N."/>
            <person name="Ike M."/>
            <person name="Sei K."/>
        </authorList>
    </citation>
    <scope>NUCLEOTIDE SEQUENCE [LARGE SCALE GENOMIC DNA]</scope>
    <source>
        <strain evidence="8 9">JCM 14343</strain>
    </source>
</reference>
<evidence type="ECO:0000256" key="1">
    <source>
        <dbReference type="ARBA" id="ARBA00001974"/>
    </source>
</evidence>
<accession>A0ABQ0YE13</accession>
<dbReference type="Pfam" id="PF00743">
    <property type="entry name" value="FMO-like"/>
    <property type="match status" value="1"/>
</dbReference>
<evidence type="ECO:0000256" key="4">
    <source>
        <dbReference type="ARBA" id="ARBA00022827"/>
    </source>
</evidence>
<dbReference type="GO" id="GO:0018667">
    <property type="term" value="F:cyclohexanone monooxygenase activity"/>
    <property type="evidence" value="ECO:0007669"/>
    <property type="project" value="UniProtKB-EC"/>
</dbReference>
<dbReference type="PRINTS" id="PR00411">
    <property type="entry name" value="PNDRDTASEI"/>
</dbReference>
<sequence>MSASATGEITAQQPGREVDAVVVGAGFGGLYMVHRLREMGLTVQGYESAPDVGGTWCWNGYPGARTDCEGYYYCYSFDPEMLQQWNWTERYPTQPEMRAYFGYVADKLDLRRSYRFGTRVEAAVFDEDSGRWHVRTEAGERTSATYLITAVGILSAPNLPNFPGVESFEGQWYHTAYWPEEGVDLAGKRVGIIGTGSTGVQAIPLLAEQAEHLTVFQRTPNYVIPARNRPVSQQEMDEVKARYDEVWAKVRRHWFSFPFDMANMLAGSTEEEERTRIYEQGWANGGFPFLFTFDDLLFDPVANESAAEFVRTKIRAAVEDPAVAELLCPRYPFGAKRPPSGTGYYETFNRDNVALVDVATNAIAEITPRGVRLADGTEHQVDVLVFATGFDASTGALTRMNIVGRDGRVLADKWAPGPSTHLGIGTHGFPNMFMITGPQSPFTNIPPCAQNTADWIAEAIAHLRREGATRMEATEAAEQAWTEQITAIAEQTLLTAGKDVHSWFTGTNVDGKAAVINVFFGGADKYMDICEQVAADNYSGFEITTTEPAYAR</sequence>
<dbReference type="PANTHER" id="PTHR43098:SF3">
    <property type="entry name" value="L-ORNITHINE N(5)-MONOOXYGENASE-RELATED"/>
    <property type="match status" value="1"/>
</dbReference>
<keyword evidence="5" id="KW-0521">NADP</keyword>
<evidence type="ECO:0000256" key="3">
    <source>
        <dbReference type="ARBA" id="ARBA00022630"/>
    </source>
</evidence>
<evidence type="ECO:0000313" key="8">
    <source>
        <dbReference type="EMBL" id="GES34761.1"/>
    </source>
</evidence>
<proteinExistence type="inferred from homology"/>
<dbReference type="EC" id="1.14.13.22" evidence="8"/>
<keyword evidence="3" id="KW-0285">Flavoprotein</keyword>
<evidence type="ECO:0000256" key="2">
    <source>
        <dbReference type="ARBA" id="ARBA00010139"/>
    </source>
</evidence>
<name>A0ABQ0YE13_9NOCA</name>
<keyword evidence="4" id="KW-0274">FAD</keyword>
<dbReference type="EMBL" id="BLAH01000001">
    <property type="protein sequence ID" value="GES34761.1"/>
    <property type="molecule type" value="Genomic_DNA"/>
</dbReference>
<keyword evidence="7 8" id="KW-0503">Monooxygenase</keyword>
<gene>
    <name evidence="8" type="ORF">RAJCM14343_0001</name>
</gene>
<keyword evidence="9" id="KW-1185">Reference proteome</keyword>
<dbReference type="InterPro" id="IPR050775">
    <property type="entry name" value="FAD-binding_Monooxygenases"/>
</dbReference>
<comment type="cofactor">
    <cofactor evidence="1">
        <name>FAD</name>
        <dbReference type="ChEBI" id="CHEBI:57692"/>
    </cofactor>
</comment>
<protein>
    <submittedName>
        <fullName evidence="8">Cyclohexanone monooxygenase</fullName>
        <ecNumber evidence="8">1.14.13.22</ecNumber>
    </submittedName>
</protein>
<dbReference type="InterPro" id="IPR036188">
    <property type="entry name" value="FAD/NAD-bd_sf"/>
</dbReference>
<evidence type="ECO:0000313" key="9">
    <source>
        <dbReference type="Proteomes" id="UP000325466"/>
    </source>
</evidence>
<dbReference type="Gene3D" id="3.50.50.60">
    <property type="entry name" value="FAD/NAD(P)-binding domain"/>
    <property type="match status" value="2"/>
</dbReference>
<comment type="caution">
    <text evidence="8">The sequence shown here is derived from an EMBL/GenBank/DDBJ whole genome shotgun (WGS) entry which is preliminary data.</text>
</comment>
<dbReference type="RefSeq" id="WP_029546891.1">
    <property type="nucleotide sequence ID" value="NZ_BAAAYP010000026.1"/>
</dbReference>
<dbReference type="Proteomes" id="UP000325466">
    <property type="component" value="Unassembled WGS sequence"/>
</dbReference>
<dbReference type="PANTHER" id="PTHR43098">
    <property type="entry name" value="L-ORNITHINE N(5)-MONOOXYGENASE-RELATED"/>
    <property type="match status" value="1"/>
</dbReference>
<evidence type="ECO:0000256" key="6">
    <source>
        <dbReference type="ARBA" id="ARBA00023002"/>
    </source>
</evidence>
<evidence type="ECO:0000256" key="5">
    <source>
        <dbReference type="ARBA" id="ARBA00022857"/>
    </source>
</evidence>
<comment type="similarity">
    <text evidence="2">Belongs to the FAD-binding monooxygenase family.</text>
</comment>
<organism evidence="8 9">
    <name type="scientific">Rhodococcus aetherivorans</name>
    <dbReference type="NCBI Taxonomy" id="191292"/>
    <lineage>
        <taxon>Bacteria</taxon>
        <taxon>Bacillati</taxon>
        <taxon>Actinomycetota</taxon>
        <taxon>Actinomycetes</taxon>
        <taxon>Mycobacteriales</taxon>
        <taxon>Nocardiaceae</taxon>
        <taxon>Rhodococcus</taxon>
    </lineage>
</organism>